<keyword evidence="6" id="KW-0206">Cytoskeleton</keyword>
<evidence type="ECO:0000256" key="1">
    <source>
        <dbReference type="ARBA" id="ARBA00004245"/>
    </source>
</evidence>
<evidence type="ECO:0000256" key="4">
    <source>
        <dbReference type="ARBA" id="ARBA00022701"/>
    </source>
</evidence>
<dbReference type="GO" id="GO:0005874">
    <property type="term" value="C:microtubule"/>
    <property type="evidence" value="ECO:0007669"/>
    <property type="project" value="UniProtKB-KW"/>
</dbReference>
<dbReference type="InterPro" id="IPR001084">
    <property type="entry name" value="MAP_tubulin-bd_rpt"/>
</dbReference>
<feature type="region of interest" description="Disordered" evidence="7">
    <location>
        <begin position="1"/>
        <end position="78"/>
    </location>
</feature>
<keyword evidence="4" id="KW-0493">Microtubule</keyword>
<reference evidence="8" key="1">
    <citation type="submission" date="2025-08" db="UniProtKB">
        <authorList>
            <consortium name="Ensembl"/>
        </authorList>
    </citation>
    <scope>IDENTIFICATION</scope>
</reference>
<evidence type="ECO:0000256" key="5">
    <source>
        <dbReference type="ARBA" id="ARBA00022737"/>
    </source>
</evidence>
<accession>A0A8C3GCI8</accession>
<keyword evidence="3" id="KW-0597">Phosphoprotein</keyword>
<dbReference type="InterPro" id="IPR027324">
    <property type="entry name" value="MAP2/MAP4/Tau"/>
</dbReference>
<evidence type="ECO:0000256" key="7">
    <source>
        <dbReference type="SAM" id="MobiDB-lite"/>
    </source>
</evidence>
<dbReference type="GO" id="GO:0000226">
    <property type="term" value="P:microtubule cytoskeleton organization"/>
    <property type="evidence" value="ECO:0007669"/>
    <property type="project" value="TreeGrafter"/>
</dbReference>
<dbReference type="GO" id="GO:0043005">
    <property type="term" value="C:neuron projection"/>
    <property type="evidence" value="ECO:0007669"/>
    <property type="project" value="TreeGrafter"/>
</dbReference>
<sequence>ASVPRHSSILSRRPHHDHEESSTSITSSGSTAPRRPTLRSRSARSGHSTPRTPGSTAITPGTPPSYSSSSRTPGTPRSLSLISQERKIAVVHTPPKSPATTPKQLRIINQPLPDFKNIRSKIGSIENIKYQPKGGQVMIQNKKIDLSHVTSKCGSLDNIHHRPGGGHVRIETVKLDFKDKAQAKVGSLDNAQNTPGGSRVTIESHKQMIRDHSKPQGEPGADIIIQSPGLSSLVSPQRHRDSNLSSSGSLNVLESPQLATLAEDVTAALAKQGL</sequence>
<evidence type="ECO:0000313" key="8">
    <source>
        <dbReference type="Ensembl" id="ENSCLMP00005050939.1"/>
    </source>
</evidence>
<protein>
    <recommendedName>
        <fullName evidence="10">Microtubule-associated protein</fullName>
    </recommendedName>
</protein>
<comment type="subcellular location">
    <subcellularLocation>
        <location evidence="1">Cytoplasm</location>
        <location evidence="1">Cytoskeleton</location>
    </subcellularLocation>
</comment>
<keyword evidence="2" id="KW-0963">Cytoplasm</keyword>
<organism evidence="8 9">
    <name type="scientific">Cyclopterus lumpus</name>
    <name type="common">Lumpsucker</name>
    <dbReference type="NCBI Taxonomy" id="8103"/>
    <lineage>
        <taxon>Eukaryota</taxon>
        <taxon>Metazoa</taxon>
        <taxon>Chordata</taxon>
        <taxon>Craniata</taxon>
        <taxon>Vertebrata</taxon>
        <taxon>Euteleostomi</taxon>
        <taxon>Actinopterygii</taxon>
        <taxon>Neopterygii</taxon>
        <taxon>Teleostei</taxon>
        <taxon>Neoteleostei</taxon>
        <taxon>Acanthomorphata</taxon>
        <taxon>Eupercaria</taxon>
        <taxon>Perciformes</taxon>
        <taxon>Cottioidei</taxon>
        <taxon>Cottales</taxon>
        <taxon>Cyclopteridae</taxon>
        <taxon>Cyclopterus</taxon>
    </lineage>
</organism>
<feature type="compositionally biased region" description="Low complexity" evidence="7">
    <location>
        <begin position="22"/>
        <end position="31"/>
    </location>
</feature>
<dbReference type="Pfam" id="PF00418">
    <property type="entry name" value="Tubulin-binding"/>
    <property type="match status" value="3"/>
</dbReference>
<evidence type="ECO:0008006" key="10">
    <source>
        <dbReference type="Google" id="ProtNLM"/>
    </source>
</evidence>
<evidence type="ECO:0000256" key="3">
    <source>
        <dbReference type="ARBA" id="ARBA00022553"/>
    </source>
</evidence>
<dbReference type="Proteomes" id="UP000694565">
    <property type="component" value="Unplaced"/>
</dbReference>
<reference evidence="8" key="2">
    <citation type="submission" date="2025-09" db="UniProtKB">
        <authorList>
            <consortium name="Ensembl"/>
        </authorList>
    </citation>
    <scope>IDENTIFICATION</scope>
</reference>
<feature type="compositionally biased region" description="Polar residues" evidence="7">
    <location>
        <begin position="45"/>
        <end position="58"/>
    </location>
</feature>
<dbReference type="PANTHER" id="PTHR11501">
    <property type="entry name" value="MICROTUBULE-ASSOCIATED PROTEIN"/>
    <property type="match status" value="1"/>
</dbReference>
<dbReference type="GO" id="GO:0008017">
    <property type="term" value="F:microtubule binding"/>
    <property type="evidence" value="ECO:0007669"/>
    <property type="project" value="InterPro"/>
</dbReference>
<evidence type="ECO:0000256" key="2">
    <source>
        <dbReference type="ARBA" id="ARBA00022490"/>
    </source>
</evidence>
<dbReference type="Ensembl" id="ENSCLMT00005052600.1">
    <property type="protein sequence ID" value="ENSCLMP00005050939.1"/>
    <property type="gene ID" value="ENSCLMG00005023071.1"/>
</dbReference>
<dbReference type="PROSITE" id="PS51491">
    <property type="entry name" value="TAU_MAP_2"/>
    <property type="match status" value="3"/>
</dbReference>
<proteinExistence type="predicted"/>
<dbReference type="AlphaFoldDB" id="A0A8C3GCI8"/>
<feature type="compositionally biased region" description="Low complexity" evidence="7">
    <location>
        <begin position="64"/>
        <end position="78"/>
    </location>
</feature>
<keyword evidence="5" id="KW-0677">Repeat</keyword>
<name>A0A8C3GCI8_CYCLU</name>
<dbReference type="GO" id="GO:0031175">
    <property type="term" value="P:neuron projection development"/>
    <property type="evidence" value="ECO:0007669"/>
    <property type="project" value="TreeGrafter"/>
</dbReference>
<feature type="region of interest" description="Disordered" evidence="7">
    <location>
        <begin position="232"/>
        <end position="251"/>
    </location>
</feature>
<dbReference type="GeneTree" id="ENSGT00940000156597"/>
<keyword evidence="9" id="KW-1185">Reference proteome</keyword>
<evidence type="ECO:0000313" key="9">
    <source>
        <dbReference type="Proteomes" id="UP000694565"/>
    </source>
</evidence>
<dbReference type="PANTHER" id="PTHR11501:SF15">
    <property type="entry name" value="MICROTUBULE-ASSOCIATED PROTEIN 2"/>
    <property type="match status" value="1"/>
</dbReference>
<evidence type="ECO:0000256" key="6">
    <source>
        <dbReference type="ARBA" id="ARBA00023212"/>
    </source>
</evidence>